<proteinExistence type="predicted"/>
<protein>
    <submittedName>
        <fullName evidence="1">Uncharacterized protein</fullName>
    </submittedName>
</protein>
<keyword evidence="2" id="KW-1185">Reference proteome</keyword>
<reference evidence="1" key="2">
    <citation type="journal article" date="2022" name="New Phytol.">
        <title>Evolutionary transition to the ectomycorrhizal habit in the genomes of a hyperdiverse lineage of mushroom-forming fungi.</title>
        <authorList>
            <person name="Looney B."/>
            <person name="Miyauchi S."/>
            <person name="Morin E."/>
            <person name="Drula E."/>
            <person name="Courty P.E."/>
            <person name="Kohler A."/>
            <person name="Kuo A."/>
            <person name="LaButti K."/>
            <person name="Pangilinan J."/>
            <person name="Lipzen A."/>
            <person name="Riley R."/>
            <person name="Andreopoulos W."/>
            <person name="He G."/>
            <person name="Johnson J."/>
            <person name="Nolan M."/>
            <person name="Tritt A."/>
            <person name="Barry K.W."/>
            <person name="Grigoriev I.V."/>
            <person name="Nagy L.G."/>
            <person name="Hibbett D."/>
            <person name="Henrissat B."/>
            <person name="Matheny P.B."/>
            <person name="Labbe J."/>
            <person name="Martin F.M."/>
        </authorList>
    </citation>
    <scope>NUCLEOTIDE SEQUENCE</scope>
    <source>
        <strain evidence="1">HHB10654</strain>
    </source>
</reference>
<organism evidence="1 2">
    <name type="scientific">Artomyces pyxidatus</name>
    <dbReference type="NCBI Taxonomy" id="48021"/>
    <lineage>
        <taxon>Eukaryota</taxon>
        <taxon>Fungi</taxon>
        <taxon>Dikarya</taxon>
        <taxon>Basidiomycota</taxon>
        <taxon>Agaricomycotina</taxon>
        <taxon>Agaricomycetes</taxon>
        <taxon>Russulales</taxon>
        <taxon>Auriscalpiaceae</taxon>
        <taxon>Artomyces</taxon>
    </lineage>
</organism>
<reference evidence="1" key="1">
    <citation type="submission" date="2021-03" db="EMBL/GenBank/DDBJ databases">
        <authorList>
            <consortium name="DOE Joint Genome Institute"/>
            <person name="Ahrendt S."/>
            <person name="Looney B.P."/>
            <person name="Miyauchi S."/>
            <person name="Morin E."/>
            <person name="Drula E."/>
            <person name="Courty P.E."/>
            <person name="Chicoki N."/>
            <person name="Fauchery L."/>
            <person name="Kohler A."/>
            <person name="Kuo A."/>
            <person name="Labutti K."/>
            <person name="Pangilinan J."/>
            <person name="Lipzen A."/>
            <person name="Riley R."/>
            <person name="Andreopoulos W."/>
            <person name="He G."/>
            <person name="Johnson J."/>
            <person name="Barry K.W."/>
            <person name="Grigoriev I.V."/>
            <person name="Nagy L."/>
            <person name="Hibbett D."/>
            <person name="Henrissat B."/>
            <person name="Matheny P.B."/>
            <person name="Labbe J."/>
            <person name="Martin F."/>
        </authorList>
    </citation>
    <scope>NUCLEOTIDE SEQUENCE</scope>
    <source>
        <strain evidence="1">HHB10654</strain>
    </source>
</reference>
<comment type="caution">
    <text evidence="1">The sequence shown here is derived from an EMBL/GenBank/DDBJ whole genome shotgun (WGS) entry which is preliminary data.</text>
</comment>
<evidence type="ECO:0000313" key="2">
    <source>
        <dbReference type="Proteomes" id="UP000814140"/>
    </source>
</evidence>
<gene>
    <name evidence="1" type="ORF">BV25DRAFT_1793279</name>
</gene>
<name>A0ACB8TIH8_9AGAM</name>
<sequence length="330" mass="36340">MAVERPIHPDILPRLDPEYVAFHNEHLTSYLHVHEIPWDPSIRNAPTVPGGSKPLQVGAIADYTLENCQVRVFTPEGPVPSKGWPVFIFFHGGGWTLGSINSENSFCTNMCKYATCVVVSVDYRLAPENPYPAAVEDAVQALEWVWSQGKSTLNVNLDQIAVGGSSSGGNLSAILTHKAALRTPPIPLVFQLLIVPVTDNTASELGDLYPSWAENRETTWLHPAKMMWFRKTYLPNEVDWPKWDSSPILAPDELFRKSPKTWIAVTELDVLRDEGIAYGKKLGDAGVEVEVQVYKGAPHPIMAMDGTVLNVGRQLVSDAALALAEAFETT</sequence>
<evidence type="ECO:0000313" key="1">
    <source>
        <dbReference type="EMBL" id="KAI0068229.1"/>
    </source>
</evidence>
<dbReference type="EMBL" id="MU277188">
    <property type="protein sequence ID" value="KAI0068229.1"/>
    <property type="molecule type" value="Genomic_DNA"/>
</dbReference>
<accession>A0ACB8TIH8</accession>
<dbReference type="Proteomes" id="UP000814140">
    <property type="component" value="Unassembled WGS sequence"/>
</dbReference>